<dbReference type="Gene3D" id="3.40.50.1820">
    <property type="entry name" value="alpha/beta hydrolase"/>
    <property type="match status" value="1"/>
</dbReference>
<evidence type="ECO:0000256" key="5">
    <source>
        <dbReference type="SAM" id="SignalP"/>
    </source>
</evidence>
<evidence type="ECO:0000256" key="4">
    <source>
        <dbReference type="RuleBase" id="RU004262"/>
    </source>
</evidence>
<feature type="domain" description="Lipase" evidence="6">
    <location>
        <begin position="112"/>
        <end position="336"/>
    </location>
</feature>
<accession>A0AAN9ZCG7</accession>
<dbReference type="InterPro" id="IPR000734">
    <property type="entry name" value="TAG_lipase"/>
</dbReference>
<dbReference type="GO" id="GO:0016042">
    <property type="term" value="P:lipid catabolic process"/>
    <property type="evidence" value="ECO:0007669"/>
    <property type="project" value="TreeGrafter"/>
</dbReference>
<evidence type="ECO:0000256" key="3">
    <source>
        <dbReference type="ARBA" id="ARBA00022525"/>
    </source>
</evidence>
<sequence length="363" mass="39782">MTSVCSLLLIVTLASQCAFAQLTEPTNITWPSVTSSGTCDNSTDDLITSNSSSDPFSTILQNTFNFVNSTIICKTGCEEAAKIALIEIYYFYGPTETDYEVVNLNNFRALLTGGHWNFSRNTTCFFPGYLNDAKTDYTLTVVNAYLSNNSTNLLVVVWPNRQEYSWMVCQMPYLAQRLAKAFDDFSTASSGKVTTMVFVGHSVGAHLCAYTARLLVVLRIPLLAALDPANPLFSPYPWRCQEGIGASDAECVVTLHTDIGRLGTPIAIGPVDCYANGGTYRQPGCTEYDMNPTGCADKFACSHTKALLIWCYAVRYPGSIIARRCSSYSADRSGMCDSSETIDITSLNSCRIPGPYYFNTTNI</sequence>
<dbReference type="PANTHER" id="PTHR11610">
    <property type="entry name" value="LIPASE"/>
    <property type="match status" value="1"/>
</dbReference>
<evidence type="ECO:0000259" key="6">
    <source>
        <dbReference type="Pfam" id="PF00151"/>
    </source>
</evidence>
<keyword evidence="8" id="KW-1185">Reference proteome</keyword>
<name>A0AAN9ZCG7_9ORTH</name>
<dbReference type="PANTHER" id="PTHR11610:SF173">
    <property type="entry name" value="LIPASE DOMAIN-CONTAINING PROTEIN-RELATED"/>
    <property type="match status" value="1"/>
</dbReference>
<feature type="signal peptide" evidence="5">
    <location>
        <begin position="1"/>
        <end position="20"/>
    </location>
</feature>
<evidence type="ECO:0000313" key="7">
    <source>
        <dbReference type="EMBL" id="KAK7869849.1"/>
    </source>
</evidence>
<evidence type="ECO:0000256" key="1">
    <source>
        <dbReference type="ARBA" id="ARBA00004613"/>
    </source>
</evidence>
<dbReference type="GO" id="GO:0005615">
    <property type="term" value="C:extracellular space"/>
    <property type="evidence" value="ECO:0007669"/>
    <property type="project" value="TreeGrafter"/>
</dbReference>
<dbReference type="InterPro" id="IPR013818">
    <property type="entry name" value="Lipase"/>
</dbReference>
<evidence type="ECO:0000313" key="8">
    <source>
        <dbReference type="Proteomes" id="UP001378592"/>
    </source>
</evidence>
<keyword evidence="3" id="KW-0964">Secreted</keyword>
<protein>
    <recommendedName>
        <fullName evidence="6">Lipase domain-containing protein</fullName>
    </recommendedName>
</protein>
<dbReference type="GO" id="GO:0017171">
    <property type="term" value="F:serine hydrolase activity"/>
    <property type="evidence" value="ECO:0007669"/>
    <property type="project" value="TreeGrafter"/>
</dbReference>
<gene>
    <name evidence="7" type="ORF">R5R35_008066</name>
</gene>
<dbReference type="InterPro" id="IPR029058">
    <property type="entry name" value="AB_hydrolase_fold"/>
</dbReference>
<proteinExistence type="inferred from homology"/>
<evidence type="ECO:0000256" key="2">
    <source>
        <dbReference type="ARBA" id="ARBA00010701"/>
    </source>
</evidence>
<dbReference type="AlphaFoldDB" id="A0AAN9ZCG7"/>
<dbReference type="GO" id="GO:0016298">
    <property type="term" value="F:lipase activity"/>
    <property type="evidence" value="ECO:0007669"/>
    <property type="project" value="InterPro"/>
</dbReference>
<comment type="caution">
    <text evidence="7">The sequence shown here is derived from an EMBL/GenBank/DDBJ whole genome shotgun (WGS) entry which is preliminary data.</text>
</comment>
<reference evidence="7 8" key="1">
    <citation type="submission" date="2024-03" db="EMBL/GenBank/DDBJ databases">
        <title>The genome assembly and annotation of the cricket Gryllus longicercus Weissman &amp; Gray.</title>
        <authorList>
            <person name="Szrajer S."/>
            <person name="Gray D."/>
            <person name="Ylla G."/>
        </authorList>
    </citation>
    <scope>NUCLEOTIDE SEQUENCE [LARGE SCALE GENOMIC DNA]</scope>
    <source>
        <strain evidence="7">DAG 2021-001</strain>
        <tissue evidence="7">Whole body minus gut</tissue>
    </source>
</reference>
<organism evidence="7 8">
    <name type="scientific">Gryllus longicercus</name>
    <dbReference type="NCBI Taxonomy" id="2509291"/>
    <lineage>
        <taxon>Eukaryota</taxon>
        <taxon>Metazoa</taxon>
        <taxon>Ecdysozoa</taxon>
        <taxon>Arthropoda</taxon>
        <taxon>Hexapoda</taxon>
        <taxon>Insecta</taxon>
        <taxon>Pterygota</taxon>
        <taxon>Neoptera</taxon>
        <taxon>Polyneoptera</taxon>
        <taxon>Orthoptera</taxon>
        <taxon>Ensifera</taxon>
        <taxon>Gryllidea</taxon>
        <taxon>Grylloidea</taxon>
        <taxon>Gryllidae</taxon>
        <taxon>Gryllinae</taxon>
        <taxon>Gryllus</taxon>
    </lineage>
</organism>
<dbReference type="EMBL" id="JAZDUA010000068">
    <property type="protein sequence ID" value="KAK7869849.1"/>
    <property type="molecule type" value="Genomic_DNA"/>
</dbReference>
<comment type="subcellular location">
    <subcellularLocation>
        <location evidence="1">Secreted</location>
    </subcellularLocation>
</comment>
<feature type="chain" id="PRO_5042867435" description="Lipase domain-containing protein" evidence="5">
    <location>
        <begin position="21"/>
        <end position="363"/>
    </location>
</feature>
<comment type="similarity">
    <text evidence="2 4">Belongs to the AB hydrolase superfamily. Lipase family.</text>
</comment>
<dbReference type="Pfam" id="PF00151">
    <property type="entry name" value="Lipase"/>
    <property type="match status" value="1"/>
</dbReference>
<keyword evidence="5" id="KW-0732">Signal</keyword>
<dbReference type="SUPFAM" id="SSF53474">
    <property type="entry name" value="alpha/beta-Hydrolases"/>
    <property type="match status" value="1"/>
</dbReference>
<dbReference type="Proteomes" id="UP001378592">
    <property type="component" value="Unassembled WGS sequence"/>
</dbReference>